<dbReference type="OrthoDB" id="9757809at2"/>
<keyword evidence="4" id="KW-1185">Reference proteome</keyword>
<protein>
    <submittedName>
        <fullName evidence="3">Glycosyl hydrolase</fullName>
    </submittedName>
</protein>
<evidence type="ECO:0000256" key="1">
    <source>
        <dbReference type="ARBA" id="ARBA00022737"/>
    </source>
</evidence>
<dbReference type="Proteomes" id="UP000261828">
    <property type="component" value="Unassembled WGS sequence"/>
</dbReference>
<dbReference type="InterPro" id="IPR031778">
    <property type="entry name" value="Sortilin_N"/>
</dbReference>
<feature type="domain" description="Sortilin N-terminal" evidence="2">
    <location>
        <begin position="133"/>
        <end position="259"/>
    </location>
</feature>
<dbReference type="PANTHER" id="PTHR12106:SF27">
    <property type="entry name" value="SORTILIN-RELATED RECEPTOR"/>
    <property type="match status" value="1"/>
</dbReference>
<sequence length="1048" mass="116567">MKTLYFLLPFLLIFSFDGHTQRRKNKTAEPTFVLQDSTFHGLKWRNIGPFRGGRSVASSGVVGQPMTYYMGTTGGGIWKTIDDGITWKNISDGQLNTGTVGAIAVSETNPNLVVVGMGEHAARGVMTSMGDGVYKSADAGKTWKHIGLDETRHISDVIIHPTNPDIIFVAAQGAQYGPSKERGIYRSLNGGDSWERVLYVDSNTGASSLSMDMKNPLILYAAMWQHRRYPWTMESGGPSSALYKSTDGGTTWKKMKEGLPKEMGKAGISVSRANPERVFAVIEAEGKKGGVYRSDDAGKKWIQVNSNRINIARSWYYMEIFADPQNENVVYVLNAPVTKSIDGGKTFAPLPTPHGDNHHLWINPKDNSKMINSNDGGANVSNNGGKSWSTQQNQATSQFYRVITDNLVPYNVYGGQQDNSAIAIASRTNDFGIDWKDWYSVAGCESAYLAFDPDNPEVVYGGCYQGIIEKWVKASREGKPIKAYPELGLGKVPKDFKFRYNWNAPIISSPHDRNTIYHAGNVVFKTTDGGNSWEVVSPDLTRNQIEKQGPGGGPYTNEAAGGENYNTLMYLVESPHEEGVLYAGSDDGLVHITKDGGANWQNITPAGLQEGIINSIEVSPHNPATAYMVVMRYKFMDLKPYIYKTNNYGQTWTKITNGITDKHTFVRAVREDKKQQGLLYAGTETGLYISFDDGANWQKFQLNLPIVPINDLVIQDNDLVVATAGRSFWILDDLGSIQQSKNAGNSFKLFKPKDTYRLFGGSSDKPIPGLGQNPKQGVTFDYHLPKDVDSLELKLEVLLNAKVIRTITNTKPKDFKSWPGGPPKPAVLPSKKGFNRFTWDFRKNGIPSIDKVFVFGNYNGARVAPGTYTLRLSLEDQTSETDVAILPNPKINASPQDYAEQQTFLTQIEKTVHSMHDAVNQMRSVKAQLKSHKKLLKDMDSAKDLLKLGDSLVKRIEVWEEKLIQPKQKTFQDVINFHNQLNADFMHLKGFVDVAEPKITQGAQQRLQDLLAIWRTMENEKDAIVNNEMSNYNAMHGQLQIPALLLKE</sequence>
<dbReference type="EMBL" id="QTJX01000002">
    <property type="protein sequence ID" value="RDY60093.1"/>
    <property type="molecule type" value="Genomic_DNA"/>
</dbReference>
<gene>
    <name evidence="3" type="ORF">DX873_12220</name>
</gene>
<comment type="caution">
    <text evidence="3">The sequence shown here is derived from an EMBL/GenBank/DDBJ whole genome shotgun (WGS) entry which is preliminary data.</text>
</comment>
<dbReference type="InterPro" id="IPR015943">
    <property type="entry name" value="WD40/YVTN_repeat-like_dom_sf"/>
</dbReference>
<organism evidence="3 4">
    <name type="scientific">Flagellimonas nanhaiensis</name>
    <dbReference type="NCBI Taxonomy" id="2292706"/>
    <lineage>
        <taxon>Bacteria</taxon>
        <taxon>Pseudomonadati</taxon>
        <taxon>Bacteroidota</taxon>
        <taxon>Flavobacteriia</taxon>
        <taxon>Flavobacteriales</taxon>
        <taxon>Flavobacteriaceae</taxon>
        <taxon>Flagellimonas</taxon>
    </lineage>
</organism>
<evidence type="ECO:0000313" key="3">
    <source>
        <dbReference type="EMBL" id="RDY60093.1"/>
    </source>
</evidence>
<dbReference type="SUPFAM" id="SSF50939">
    <property type="entry name" value="Sialidases"/>
    <property type="match status" value="2"/>
</dbReference>
<evidence type="ECO:0000259" key="2">
    <source>
        <dbReference type="Pfam" id="PF15902"/>
    </source>
</evidence>
<dbReference type="InterPro" id="IPR050310">
    <property type="entry name" value="VPS10-sortilin"/>
</dbReference>
<accession>A0A371JRK7</accession>
<dbReference type="Gene3D" id="2.130.10.10">
    <property type="entry name" value="YVTN repeat-like/Quinoprotein amine dehydrogenase"/>
    <property type="match status" value="4"/>
</dbReference>
<proteinExistence type="predicted"/>
<dbReference type="AlphaFoldDB" id="A0A371JRK7"/>
<name>A0A371JRK7_9FLAO</name>
<evidence type="ECO:0000313" key="4">
    <source>
        <dbReference type="Proteomes" id="UP000261828"/>
    </source>
</evidence>
<dbReference type="CDD" id="cd15482">
    <property type="entry name" value="Sialidase_non-viral"/>
    <property type="match status" value="2"/>
</dbReference>
<dbReference type="GO" id="GO:0016787">
    <property type="term" value="F:hydrolase activity"/>
    <property type="evidence" value="ECO:0007669"/>
    <property type="project" value="UniProtKB-KW"/>
</dbReference>
<keyword evidence="3" id="KW-0378">Hydrolase</keyword>
<dbReference type="Gene3D" id="2.60.40.4070">
    <property type="match status" value="1"/>
</dbReference>
<dbReference type="PANTHER" id="PTHR12106">
    <property type="entry name" value="SORTILIN RELATED"/>
    <property type="match status" value="1"/>
</dbReference>
<reference evidence="3 4" key="1">
    <citation type="submission" date="2018-08" db="EMBL/GenBank/DDBJ databases">
        <title>Muricauda nanhaiensis sp. nov., isolated from seawater of the South China Sea.</title>
        <authorList>
            <person name="Dang Y."/>
        </authorList>
    </citation>
    <scope>NUCLEOTIDE SEQUENCE [LARGE SCALE GENOMIC DNA]</scope>
    <source>
        <strain evidence="3 4">SM1704</strain>
    </source>
</reference>
<keyword evidence="1" id="KW-0677">Repeat</keyword>
<dbReference type="RefSeq" id="WP_116184702.1">
    <property type="nucleotide sequence ID" value="NZ_QTJX01000002.1"/>
</dbReference>
<dbReference type="Pfam" id="PF15902">
    <property type="entry name" value="Sortilin-Vps10"/>
    <property type="match status" value="1"/>
</dbReference>
<dbReference type="InterPro" id="IPR036278">
    <property type="entry name" value="Sialidase_sf"/>
</dbReference>